<evidence type="ECO:0000256" key="2">
    <source>
        <dbReference type="ARBA" id="ARBA00022737"/>
    </source>
</evidence>
<name>A0A226H1V1_9FLAO</name>
<gene>
    <name evidence="4" type="ORF">B0A66_16095</name>
</gene>
<dbReference type="SMART" id="SM00450">
    <property type="entry name" value="RHOD"/>
    <property type="match status" value="2"/>
</dbReference>
<dbReference type="CDD" id="cd01449">
    <property type="entry name" value="TST_Repeat_2"/>
    <property type="match status" value="1"/>
</dbReference>
<evidence type="ECO:0000259" key="3">
    <source>
        <dbReference type="PROSITE" id="PS50206"/>
    </source>
</evidence>
<dbReference type="InterPro" id="IPR036873">
    <property type="entry name" value="Rhodanese-like_dom_sf"/>
</dbReference>
<proteinExistence type="predicted"/>
<sequence>MSQTISPLLHPDELVKLQHNPDVVLIDARAGANAEENYKKQHLKGARYVNLNQDLATVADDPANGGRHPLPSFKKFTAVLSNLGISPTSHVIVYDDKNGSNAAARFWWMLRAIGHEKIQVLNGGLQAALQIDYPISSGTENFEVTAPYPISEWKLAQATIDEVEIARNSSKSIVIDVRDKNRFDGLTEPLDLIAGHIPGAINIPFSENLDQNGFYKTHEVLAEKYKPFFNNHKPENSIVHCGSGVTACHTLLALDYAGIPIPKLYVGSWSEWSRNDRELFTIDTK</sequence>
<dbReference type="AlphaFoldDB" id="A0A226H1V1"/>
<evidence type="ECO:0000313" key="4">
    <source>
        <dbReference type="EMBL" id="OXA87656.1"/>
    </source>
</evidence>
<keyword evidence="5" id="KW-1185">Reference proteome</keyword>
<dbReference type="SUPFAM" id="SSF52821">
    <property type="entry name" value="Rhodanese/Cell cycle control phosphatase"/>
    <property type="match status" value="2"/>
</dbReference>
<accession>A0A226H1V1</accession>
<dbReference type="PROSITE" id="PS50206">
    <property type="entry name" value="RHODANESE_3"/>
    <property type="match status" value="2"/>
</dbReference>
<keyword evidence="1 4" id="KW-0808">Transferase</keyword>
<keyword evidence="2" id="KW-0677">Repeat</keyword>
<organism evidence="4 5">
    <name type="scientific">Flavobacterium hercynium</name>
    <dbReference type="NCBI Taxonomy" id="387094"/>
    <lineage>
        <taxon>Bacteria</taxon>
        <taxon>Pseudomonadati</taxon>
        <taxon>Bacteroidota</taxon>
        <taxon>Flavobacteriia</taxon>
        <taxon>Flavobacteriales</taxon>
        <taxon>Flavobacteriaceae</taxon>
        <taxon>Flavobacterium</taxon>
    </lineage>
</organism>
<dbReference type="EMBL" id="MUGW01000034">
    <property type="protein sequence ID" value="OXA87656.1"/>
    <property type="molecule type" value="Genomic_DNA"/>
</dbReference>
<feature type="domain" description="Rhodanese" evidence="3">
    <location>
        <begin position="168"/>
        <end position="281"/>
    </location>
</feature>
<dbReference type="PANTHER" id="PTHR11364">
    <property type="entry name" value="THIOSULFATE SULFERTANSFERASE"/>
    <property type="match status" value="1"/>
</dbReference>
<evidence type="ECO:0000256" key="1">
    <source>
        <dbReference type="ARBA" id="ARBA00022679"/>
    </source>
</evidence>
<dbReference type="CDD" id="cd01448">
    <property type="entry name" value="TST_Repeat_1"/>
    <property type="match status" value="1"/>
</dbReference>
<dbReference type="GO" id="GO:0004792">
    <property type="term" value="F:thiosulfate-cyanide sulfurtransferase activity"/>
    <property type="evidence" value="ECO:0007669"/>
    <property type="project" value="TreeGrafter"/>
</dbReference>
<dbReference type="OrthoDB" id="9770030at2"/>
<feature type="domain" description="Rhodanese" evidence="3">
    <location>
        <begin position="19"/>
        <end position="137"/>
    </location>
</feature>
<dbReference type="Pfam" id="PF00581">
    <property type="entry name" value="Rhodanese"/>
    <property type="match status" value="2"/>
</dbReference>
<comment type="caution">
    <text evidence="4">The sequence shown here is derived from an EMBL/GenBank/DDBJ whole genome shotgun (WGS) entry which is preliminary data.</text>
</comment>
<reference evidence="4 5" key="1">
    <citation type="submission" date="2016-11" db="EMBL/GenBank/DDBJ databases">
        <title>Whole genomes of Flavobacteriaceae.</title>
        <authorList>
            <person name="Stine C."/>
            <person name="Li C."/>
            <person name="Tadesse D."/>
        </authorList>
    </citation>
    <scope>NUCLEOTIDE SEQUENCE [LARGE SCALE GENOMIC DNA]</scope>
    <source>
        <strain evidence="4 5">DSM 18292</strain>
    </source>
</reference>
<dbReference type="RefSeq" id="WP_089050882.1">
    <property type="nucleotide sequence ID" value="NZ_FXTV01000003.1"/>
</dbReference>
<dbReference type="Gene3D" id="3.40.250.10">
    <property type="entry name" value="Rhodanese-like domain"/>
    <property type="match status" value="2"/>
</dbReference>
<protein>
    <submittedName>
        <fullName evidence="4">Sulfurtransferase</fullName>
    </submittedName>
</protein>
<dbReference type="InterPro" id="IPR045078">
    <property type="entry name" value="TST/MPST-like"/>
</dbReference>
<dbReference type="PANTHER" id="PTHR11364:SF27">
    <property type="entry name" value="SULFURTRANSFERASE"/>
    <property type="match status" value="1"/>
</dbReference>
<dbReference type="InterPro" id="IPR001763">
    <property type="entry name" value="Rhodanese-like_dom"/>
</dbReference>
<evidence type="ECO:0000313" key="5">
    <source>
        <dbReference type="Proteomes" id="UP000198345"/>
    </source>
</evidence>
<dbReference type="Proteomes" id="UP000198345">
    <property type="component" value="Unassembled WGS sequence"/>
</dbReference>